<evidence type="ECO:0000313" key="2">
    <source>
        <dbReference type="EMBL" id="GCE26683.1"/>
    </source>
</evidence>
<reference evidence="3" key="1">
    <citation type="submission" date="2018-12" db="EMBL/GenBank/DDBJ databases">
        <title>Tengunoibacter tsumagoiensis gen. nov., sp. nov., Dictyobacter kobayashii sp. nov., D. alpinus sp. nov., and D. joshuensis sp. nov. and description of Dictyobacteraceae fam. nov. within the order Ktedonobacterales isolated from Tengu-no-mugimeshi.</title>
        <authorList>
            <person name="Wang C.M."/>
            <person name="Zheng Y."/>
            <person name="Sakai Y."/>
            <person name="Toyoda A."/>
            <person name="Minakuchi Y."/>
            <person name="Abe K."/>
            <person name="Yokota A."/>
            <person name="Yabe S."/>
        </authorList>
    </citation>
    <scope>NUCLEOTIDE SEQUENCE [LARGE SCALE GENOMIC DNA]</scope>
    <source>
        <strain evidence="3">Uno16</strain>
    </source>
</reference>
<protein>
    <submittedName>
        <fullName evidence="2">Uncharacterized protein</fullName>
    </submittedName>
</protein>
<keyword evidence="1" id="KW-0732">Signal</keyword>
<accession>A0A402B5R0</accession>
<dbReference type="OrthoDB" id="148441at2"/>
<name>A0A402B5R0_9CHLR</name>
<feature type="signal peptide" evidence="1">
    <location>
        <begin position="1"/>
        <end position="30"/>
    </location>
</feature>
<evidence type="ECO:0000313" key="3">
    <source>
        <dbReference type="Proteomes" id="UP000287171"/>
    </source>
</evidence>
<feature type="chain" id="PRO_5019419736" evidence="1">
    <location>
        <begin position="31"/>
        <end position="390"/>
    </location>
</feature>
<dbReference type="EMBL" id="BIFT01000001">
    <property type="protein sequence ID" value="GCE26683.1"/>
    <property type="molecule type" value="Genomic_DNA"/>
</dbReference>
<sequence>MKRRYTRAIQLCWVFLLALLLIGMAAPVNATPTEVRQPQAGGMLETKVYLTQDVLRQRFQDSINQQVPGITANTVNNILNGSPAGDQGWIKSIANTLISPTVTLTGLKAQSNGFDAGLTLSLYSGDPKPTTSHMLVTFNVLNASTIQVNGSSLPGSQALMTGQLTTIQVPIGKLTSVRSITNCGAASLEMGLQLPMDANSKSQGSVPAPYQLATTNFVQSPTNVGSSPTRMLALSSQTVVAQAVPVYVEVPFSSLSAIASGVGELPINNSMTAKNIKLSMQNGKLVVTADIISLVFGTPLLKLGTATTILEPQAANGKLRLHVDQTRLSVLIFTFNADSYNQQIEQSLNNQIGNAINSGLTINGASMGANNQITCAAPDSMLLTGSTSIN</sequence>
<gene>
    <name evidence="2" type="ORF">KDA_21670</name>
</gene>
<dbReference type="AlphaFoldDB" id="A0A402B5R0"/>
<organism evidence="2 3">
    <name type="scientific">Dictyobacter alpinus</name>
    <dbReference type="NCBI Taxonomy" id="2014873"/>
    <lineage>
        <taxon>Bacteria</taxon>
        <taxon>Bacillati</taxon>
        <taxon>Chloroflexota</taxon>
        <taxon>Ktedonobacteria</taxon>
        <taxon>Ktedonobacterales</taxon>
        <taxon>Dictyobacteraceae</taxon>
        <taxon>Dictyobacter</taxon>
    </lineage>
</organism>
<comment type="caution">
    <text evidence="2">The sequence shown here is derived from an EMBL/GenBank/DDBJ whole genome shotgun (WGS) entry which is preliminary data.</text>
</comment>
<dbReference type="RefSeq" id="WP_126627103.1">
    <property type="nucleotide sequence ID" value="NZ_BIFT01000001.1"/>
</dbReference>
<proteinExistence type="predicted"/>
<keyword evidence="3" id="KW-1185">Reference proteome</keyword>
<dbReference type="Proteomes" id="UP000287171">
    <property type="component" value="Unassembled WGS sequence"/>
</dbReference>
<evidence type="ECO:0000256" key="1">
    <source>
        <dbReference type="SAM" id="SignalP"/>
    </source>
</evidence>